<dbReference type="Proteomes" id="UP000676967">
    <property type="component" value="Chromosome"/>
</dbReference>
<name>A0ABM7LKL4_9ACTN</name>
<protein>
    <submittedName>
        <fullName evidence="2">Uncharacterized protein</fullName>
    </submittedName>
</protein>
<keyword evidence="3" id="KW-1185">Reference proteome</keyword>
<evidence type="ECO:0000313" key="3">
    <source>
        <dbReference type="Proteomes" id="UP000676967"/>
    </source>
</evidence>
<dbReference type="EMBL" id="AP023356">
    <property type="protein sequence ID" value="BCJ39817.1"/>
    <property type="molecule type" value="Genomic_DNA"/>
</dbReference>
<dbReference type="RefSeq" id="WP_189330706.1">
    <property type="nucleotide sequence ID" value="NZ_AP023356.1"/>
</dbReference>
<evidence type="ECO:0000256" key="1">
    <source>
        <dbReference type="SAM" id="MobiDB-lite"/>
    </source>
</evidence>
<organism evidence="2 3">
    <name type="scientific">Actinoplanes ianthinogenes</name>
    <dbReference type="NCBI Taxonomy" id="122358"/>
    <lineage>
        <taxon>Bacteria</taxon>
        <taxon>Bacillati</taxon>
        <taxon>Actinomycetota</taxon>
        <taxon>Actinomycetes</taxon>
        <taxon>Micromonosporales</taxon>
        <taxon>Micromonosporaceae</taxon>
        <taxon>Actinoplanes</taxon>
    </lineage>
</organism>
<feature type="region of interest" description="Disordered" evidence="1">
    <location>
        <begin position="235"/>
        <end position="312"/>
    </location>
</feature>
<reference evidence="2 3" key="1">
    <citation type="submission" date="2020-08" db="EMBL/GenBank/DDBJ databases">
        <title>Whole genome shotgun sequence of Actinoplanes ianthinogenes NBRC 13996.</title>
        <authorList>
            <person name="Komaki H."/>
            <person name="Tamura T."/>
        </authorList>
    </citation>
    <scope>NUCLEOTIDE SEQUENCE [LARGE SCALE GENOMIC DNA]</scope>
    <source>
        <strain evidence="2 3">NBRC 13996</strain>
    </source>
</reference>
<dbReference type="Gene3D" id="3.10.129.10">
    <property type="entry name" value="Hotdog Thioesterase"/>
    <property type="match status" value="1"/>
</dbReference>
<gene>
    <name evidence="2" type="ORF">Aiant_04740</name>
</gene>
<accession>A0ABM7LKL4</accession>
<feature type="compositionally biased region" description="Basic and acidic residues" evidence="1">
    <location>
        <begin position="236"/>
        <end position="262"/>
    </location>
</feature>
<proteinExistence type="predicted"/>
<evidence type="ECO:0000313" key="2">
    <source>
        <dbReference type="EMBL" id="BCJ39817.1"/>
    </source>
</evidence>
<feature type="compositionally biased region" description="Low complexity" evidence="1">
    <location>
        <begin position="269"/>
        <end position="312"/>
    </location>
</feature>
<dbReference type="InterPro" id="IPR029069">
    <property type="entry name" value="HotDog_dom_sf"/>
</dbReference>
<dbReference type="SUPFAM" id="SSF54637">
    <property type="entry name" value="Thioesterase/thiol ester dehydrase-isomerase"/>
    <property type="match status" value="1"/>
</dbReference>
<sequence>MPTYDIVIDPAFEGPPGSAHGGYACGILAAHLPSDVEITLRRPVPVGVALRLTPQDQTLSLYAGSELLAEGITTQIDFRTPEPPTYAEALGAGVAFPGFGAHPYPNCVGCGTARTDPAALRIFPGPVPGRDLVAAVWHPEEVRPPLLWAALDCPGGWAAAHFGEVTGPAVLGRMAARLAVPLVPQPAYIVVGWLEAVEGRRLIAGSALFSRDGVLQGAARQTWIRLAEQRPALAEQRPDLAEQRSDLAEQRSDLGVAKREANDVVEPVAKAGAKPAARAGAGPIAGAEPAAQAGAGPIAGAEPAARAGARAA</sequence>